<evidence type="ECO:0000313" key="3">
    <source>
        <dbReference type="Proteomes" id="UP000274822"/>
    </source>
</evidence>
<sequence>MSEASRHAAAPNLITSHRPSTQAPYKPNAPSSRAAARPPRGLALAVSLEGVVVDVHLVQEKLVGVLDGAVDLVVDVAGLLAGVGGHYFEQFGDAVRVLGVRLPDDGEDRFF</sequence>
<dbReference type="AlphaFoldDB" id="A0A433Q8Z4"/>
<keyword evidence="3" id="KW-1185">Reference proteome</keyword>
<feature type="region of interest" description="Disordered" evidence="1">
    <location>
        <begin position="1"/>
        <end position="36"/>
    </location>
</feature>
<dbReference type="EMBL" id="RBNJ01010907">
    <property type="protein sequence ID" value="RUS26246.1"/>
    <property type="molecule type" value="Genomic_DNA"/>
</dbReference>
<feature type="compositionally biased region" description="Polar residues" evidence="1">
    <location>
        <begin position="13"/>
        <end position="23"/>
    </location>
</feature>
<reference evidence="2 3" key="1">
    <citation type="journal article" date="2018" name="New Phytol.">
        <title>Phylogenomics of Endogonaceae and evolution of mycorrhizas within Mucoromycota.</title>
        <authorList>
            <person name="Chang Y."/>
            <person name="Desiro A."/>
            <person name="Na H."/>
            <person name="Sandor L."/>
            <person name="Lipzen A."/>
            <person name="Clum A."/>
            <person name="Barry K."/>
            <person name="Grigoriev I.V."/>
            <person name="Martin F.M."/>
            <person name="Stajich J.E."/>
            <person name="Smith M.E."/>
            <person name="Bonito G."/>
            <person name="Spatafora J.W."/>
        </authorList>
    </citation>
    <scope>NUCLEOTIDE SEQUENCE [LARGE SCALE GENOMIC DNA]</scope>
    <source>
        <strain evidence="2 3">AD002</strain>
    </source>
</reference>
<evidence type="ECO:0000256" key="1">
    <source>
        <dbReference type="SAM" id="MobiDB-lite"/>
    </source>
</evidence>
<evidence type="ECO:0000313" key="2">
    <source>
        <dbReference type="EMBL" id="RUS26246.1"/>
    </source>
</evidence>
<accession>A0A433Q8Z4</accession>
<protein>
    <submittedName>
        <fullName evidence="2">Uncharacterized protein</fullName>
    </submittedName>
</protein>
<proteinExistence type="predicted"/>
<comment type="caution">
    <text evidence="2">The sequence shown here is derived from an EMBL/GenBank/DDBJ whole genome shotgun (WGS) entry which is preliminary data.</text>
</comment>
<organism evidence="2 3">
    <name type="scientific">Jimgerdemannia flammicorona</name>
    <dbReference type="NCBI Taxonomy" id="994334"/>
    <lineage>
        <taxon>Eukaryota</taxon>
        <taxon>Fungi</taxon>
        <taxon>Fungi incertae sedis</taxon>
        <taxon>Mucoromycota</taxon>
        <taxon>Mucoromycotina</taxon>
        <taxon>Endogonomycetes</taxon>
        <taxon>Endogonales</taxon>
        <taxon>Endogonaceae</taxon>
        <taxon>Jimgerdemannia</taxon>
    </lineage>
</organism>
<name>A0A433Q8Z4_9FUNG</name>
<dbReference type="Proteomes" id="UP000274822">
    <property type="component" value="Unassembled WGS sequence"/>
</dbReference>
<gene>
    <name evidence="2" type="ORF">BC938DRAFT_471024</name>
</gene>